<evidence type="ECO:0000256" key="4">
    <source>
        <dbReference type="ARBA" id="ARBA00022833"/>
    </source>
</evidence>
<dbReference type="GO" id="GO:0004022">
    <property type="term" value="F:alcohol dehydrogenase (NAD+) activity"/>
    <property type="evidence" value="ECO:0007669"/>
    <property type="project" value="TreeGrafter"/>
</dbReference>
<dbReference type="OrthoDB" id="1879366at2759"/>
<evidence type="ECO:0000313" key="8">
    <source>
        <dbReference type="EMBL" id="OBS15652.1"/>
    </source>
</evidence>
<dbReference type="InterPro" id="IPR013154">
    <property type="entry name" value="ADH-like_N"/>
</dbReference>
<dbReference type="InterPro" id="IPR011032">
    <property type="entry name" value="GroES-like_sf"/>
</dbReference>
<comment type="similarity">
    <text evidence="2">Belongs to the zinc-containing alcohol dehydrogenase family.</text>
</comment>
<dbReference type="SUPFAM" id="SSF50129">
    <property type="entry name" value="GroES-like"/>
    <property type="match status" value="1"/>
</dbReference>
<dbReference type="Pfam" id="PF00107">
    <property type="entry name" value="ADH_zinc_N"/>
    <property type="match status" value="1"/>
</dbReference>
<keyword evidence="3" id="KW-0479">Metal-binding</keyword>
<name>A0A1B8A4U8_FUSPO</name>
<dbReference type="Gene3D" id="3.40.50.720">
    <property type="entry name" value="NAD(P)-binding Rossmann-like Domain"/>
    <property type="match status" value="1"/>
</dbReference>
<dbReference type="Proteomes" id="UP000091967">
    <property type="component" value="Unassembled WGS sequence"/>
</dbReference>
<comment type="cofactor">
    <cofactor evidence="1">
        <name>Zn(2+)</name>
        <dbReference type="ChEBI" id="CHEBI:29105"/>
    </cofactor>
</comment>
<reference evidence="7 9" key="1">
    <citation type="submission" date="2016-06" db="EMBL/GenBank/DDBJ databases">
        <title>Living apart together: crosstalk between the core and supernumerary genomes in a fungal plant pathogen.</title>
        <authorList>
            <person name="Vanheule A."/>
            <person name="Audenaert K."/>
            <person name="Warris S."/>
            <person name="Van De Geest H."/>
            <person name="Schijlen E."/>
            <person name="Hofte M."/>
            <person name="De Saeger S."/>
            <person name="Haesaert G."/>
            <person name="Waalwijk C."/>
            <person name="Van Der Lee T."/>
        </authorList>
    </citation>
    <scope>NUCLEOTIDE SEQUENCE [LARGE SCALE GENOMIC DNA]</scope>
    <source>
        <strain evidence="7 9">2516</strain>
    </source>
</reference>
<evidence type="ECO:0000256" key="5">
    <source>
        <dbReference type="ARBA" id="ARBA00023002"/>
    </source>
</evidence>
<dbReference type="SMART" id="SM00829">
    <property type="entry name" value="PKS_ER"/>
    <property type="match status" value="1"/>
</dbReference>
<dbReference type="EMBL" id="LYXU01000145">
    <property type="protein sequence ID" value="OBS15652.1"/>
    <property type="molecule type" value="Genomic_DNA"/>
</dbReference>
<dbReference type="PANTHER" id="PTHR42940">
    <property type="entry name" value="ALCOHOL DEHYDROGENASE 1-RELATED"/>
    <property type="match status" value="1"/>
</dbReference>
<comment type="caution">
    <text evidence="7">The sequence shown here is derived from an EMBL/GenBank/DDBJ whole genome shotgun (WGS) entry which is preliminary data.</text>
</comment>
<feature type="domain" description="Enoyl reductase (ER)" evidence="6">
    <location>
        <begin position="11"/>
        <end position="341"/>
    </location>
</feature>
<dbReference type="Pfam" id="PF08240">
    <property type="entry name" value="ADH_N"/>
    <property type="match status" value="1"/>
</dbReference>
<keyword evidence="4" id="KW-0862">Zinc</keyword>
<dbReference type="InterPro" id="IPR013149">
    <property type="entry name" value="ADH-like_C"/>
</dbReference>
<accession>A0A1B8A4U8</accession>
<protein>
    <recommendedName>
        <fullName evidence="6">Enoyl reductase (ER) domain-containing protein</fullName>
    </recommendedName>
</protein>
<evidence type="ECO:0000259" key="6">
    <source>
        <dbReference type="SMART" id="SM00829"/>
    </source>
</evidence>
<evidence type="ECO:0000256" key="2">
    <source>
        <dbReference type="ARBA" id="ARBA00008072"/>
    </source>
</evidence>
<dbReference type="GO" id="GO:0005737">
    <property type="term" value="C:cytoplasm"/>
    <property type="evidence" value="ECO:0007669"/>
    <property type="project" value="TreeGrafter"/>
</dbReference>
<evidence type="ECO:0000313" key="9">
    <source>
        <dbReference type="Proteomes" id="UP000091967"/>
    </source>
</evidence>
<dbReference type="PANTHER" id="PTHR42940:SF8">
    <property type="entry name" value="VACUOLAR PROTEIN SORTING-ASSOCIATED PROTEIN 11"/>
    <property type="match status" value="1"/>
</dbReference>
<dbReference type="InterPro" id="IPR036291">
    <property type="entry name" value="NAD(P)-bd_dom_sf"/>
</dbReference>
<dbReference type="AlphaFoldDB" id="A0A1B8A4U8"/>
<dbReference type="InterPro" id="IPR020843">
    <property type="entry name" value="ER"/>
</dbReference>
<evidence type="ECO:0000256" key="3">
    <source>
        <dbReference type="ARBA" id="ARBA00022723"/>
    </source>
</evidence>
<keyword evidence="9" id="KW-1185">Reference proteome</keyword>
<dbReference type="Gene3D" id="3.90.180.10">
    <property type="entry name" value="Medium-chain alcohol dehydrogenases, catalytic domain"/>
    <property type="match status" value="1"/>
</dbReference>
<dbReference type="STRING" id="36050.A0A1B8A4U8"/>
<dbReference type="GO" id="GO:0046872">
    <property type="term" value="F:metal ion binding"/>
    <property type="evidence" value="ECO:0007669"/>
    <property type="project" value="UniProtKB-KW"/>
</dbReference>
<proteinExistence type="inferred from homology"/>
<dbReference type="EMBL" id="LYXU01000153">
    <property type="protein sequence ID" value="OBS15506.1"/>
    <property type="molecule type" value="Genomic_DNA"/>
</dbReference>
<gene>
    <name evidence="8" type="ORF">FPOA_13590</name>
    <name evidence="7" type="ORF">FPOA_13669</name>
</gene>
<organism evidence="7 9">
    <name type="scientific">Fusarium poae</name>
    <dbReference type="NCBI Taxonomy" id="36050"/>
    <lineage>
        <taxon>Eukaryota</taxon>
        <taxon>Fungi</taxon>
        <taxon>Dikarya</taxon>
        <taxon>Ascomycota</taxon>
        <taxon>Pezizomycotina</taxon>
        <taxon>Sordariomycetes</taxon>
        <taxon>Hypocreomycetidae</taxon>
        <taxon>Hypocreales</taxon>
        <taxon>Nectriaceae</taxon>
        <taxon>Fusarium</taxon>
    </lineage>
</organism>
<evidence type="ECO:0000256" key="1">
    <source>
        <dbReference type="ARBA" id="ARBA00001947"/>
    </source>
</evidence>
<dbReference type="SUPFAM" id="SSF51735">
    <property type="entry name" value="NAD(P)-binding Rossmann-fold domains"/>
    <property type="match status" value="1"/>
</dbReference>
<evidence type="ECO:0000313" key="7">
    <source>
        <dbReference type="EMBL" id="OBS15506.1"/>
    </source>
</evidence>
<sequence>MERSLLRHPASYDESLTLREIEIPVHSKDEMLVKVIGSSLCSSDRLLFDPDFFLTKSLESPVTMGHEATSRVMKVGENVVNFCIGDPVGFLASRGCFECVQCRTYSSYGCPKGLEAQGFTCNGYLQEYIVVDARSAAKFPPSLDVARSAPLCCAGVTAYNAIKECLPEAGKWLAVFGTGGVGKMAIKYAKAKGFKVVAVDIDKDQLGDAERAGADETFMPSDLSPDRVAIIREKTRGGVDAAVNFTSSSQSYTDMQGLIKFNGILTVVGIADELKLKPMDISFRKLVIKGAPNGTAQDLKECFEFSAKHDIKAPHKFIELQDVPQVVEEMNSGTVRERMIVLF</sequence>
<keyword evidence="5" id="KW-0560">Oxidoreductase</keyword>